<dbReference type="GO" id="GO:0008250">
    <property type="term" value="C:oligosaccharyltransferase complex"/>
    <property type="evidence" value="ECO:0007669"/>
    <property type="project" value="TreeGrafter"/>
</dbReference>
<keyword evidence="5" id="KW-1185">Reference proteome</keyword>
<dbReference type="EMBL" id="LUKN01001074">
    <property type="protein sequence ID" value="OAR01586.1"/>
    <property type="molecule type" value="Genomic_DNA"/>
</dbReference>
<feature type="domain" description="OST48 N-terminal" evidence="3">
    <location>
        <begin position="25"/>
        <end position="104"/>
    </location>
</feature>
<evidence type="ECO:0000259" key="3">
    <source>
        <dbReference type="Pfam" id="PF03345"/>
    </source>
</evidence>
<comment type="subunit">
    <text evidence="1">Component of the oligosaccharyltransferase (OST) complex.</text>
</comment>
<evidence type="ECO:0000256" key="2">
    <source>
        <dbReference type="SAM" id="MobiDB-lite"/>
    </source>
</evidence>
<feature type="region of interest" description="Disordered" evidence="2">
    <location>
        <begin position="101"/>
        <end position="159"/>
    </location>
</feature>
<dbReference type="Pfam" id="PF03345">
    <property type="entry name" value="OST48_N"/>
    <property type="match status" value="1"/>
</dbReference>
<dbReference type="PANTHER" id="PTHR10830:SF0">
    <property type="entry name" value="DOLICHYL-DIPHOSPHOOLIGOSACCHARIDE--PROTEIN GLYCOSYLTRANSFERASE 48 KDA SUBUNIT"/>
    <property type="match status" value="1"/>
</dbReference>
<dbReference type="AlphaFoldDB" id="A0A179IG26"/>
<sequence>MRLSLSVVISALAAATSALSTTGSRLLVVLDDVADKAAYGQFFGDLAGEFPLFSNQTEQQDAELTRGFDINYETPRSEKLSLFELGERKYDHLIFLPTKVKGNASTHTGSNRQCTRNSPRPQPDPEPTRRLRQRPGQHYGRPVVDDADDELHRVTARRA</sequence>
<name>A0A179IG26_CORDF</name>
<dbReference type="PANTHER" id="PTHR10830">
    <property type="entry name" value="DOLICHYL-DIPHOSPHOOLIGOSACCHARIDE--PROTEIN GLYCOSYLTRANSFERASE 48 KDA SUBUNIT"/>
    <property type="match status" value="1"/>
</dbReference>
<comment type="function">
    <text evidence="1">Subunit of the oligosaccharyl transferase (OST) complex that catalyzes the initial transfer of a defined glycan (Glc(3)Man(9)GlcNAc(2) in eukaryotes) from the lipid carrier dolichol-pyrophosphate to an asparagine residue within an Asn-X-Ser/Thr consensus motif in nascent polypeptide chains, the first step in protein N-glycosylation. N-glycosylation occurs cotranslationally and the complex associates with the Sec61 complex at the channel-forming translocon complex that mediates protein translocation across the endoplasmic reticulum (ER).</text>
</comment>
<gene>
    <name evidence="4" type="ORF">LLEC1_04222</name>
</gene>
<dbReference type="Proteomes" id="UP000243081">
    <property type="component" value="Unassembled WGS sequence"/>
</dbReference>
<dbReference type="InterPro" id="IPR005013">
    <property type="entry name" value="DDOST_48_kDa_subunit"/>
</dbReference>
<protein>
    <recommendedName>
        <fullName evidence="1">Dolichyl-diphosphooligosaccharide--protein glycosyltransferase subunit WBP1</fullName>
        <shortName evidence="1">Oligosaccharyl transferase subunit WBP1</shortName>
    </recommendedName>
</protein>
<comment type="caution">
    <text evidence="4">The sequence shown here is derived from an EMBL/GenBank/DDBJ whole genome shotgun (WGS) entry which is preliminary data.</text>
</comment>
<keyword evidence="1" id="KW-0732">Signal</keyword>
<comment type="similarity">
    <text evidence="1">Belongs to the DDOST 48 kDa subunit family.</text>
</comment>
<evidence type="ECO:0000313" key="4">
    <source>
        <dbReference type="EMBL" id="OAR01586.1"/>
    </source>
</evidence>
<proteinExistence type="inferred from homology"/>
<comment type="subcellular location">
    <subcellularLocation>
        <location evidence="1">Endoplasmic reticulum membrane</location>
        <topology evidence="1">Single-pass type I membrane protein</topology>
    </subcellularLocation>
</comment>
<dbReference type="OrthoDB" id="29105at2759"/>
<dbReference type="GO" id="GO:0018279">
    <property type="term" value="P:protein N-linked glycosylation via asparagine"/>
    <property type="evidence" value="ECO:0007669"/>
    <property type="project" value="UniProtKB-UniRule"/>
</dbReference>
<accession>A0A179IG26</accession>
<evidence type="ECO:0000256" key="1">
    <source>
        <dbReference type="RuleBase" id="RU361142"/>
    </source>
</evidence>
<keyword evidence="1" id="KW-0256">Endoplasmic reticulum</keyword>
<feature type="compositionally biased region" description="Polar residues" evidence="2">
    <location>
        <begin position="103"/>
        <end position="119"/>
    </location>
</feature>
<evidence type="ECO:0000313" key="5">
    <source>
        <dbReference type="Proteomes" id="UP000243081"/>
    </source>
</evidence>
<organism evidence="4 5">
    <name type="scientific">Cordyceps confragosa</name>
    <name type="common">Lecanicillium lecanii</name>
    <dbReference type="NCBI Taxonomy" id="2714763"/>
    <lineage>
        <taxon>Eukaryota</taxon>
        <taxon>Fungi</taxon>
        <taxon>Dikarya</taxon>
        <taxon>Ascomycota</taxon>
        <taxon>Pezizomycotina</taxon>
        <taxon>Sordariomycetes</taxon>
        <taxon>Hypocreomycetidae</taxon>
        <taxon>Hypocreales</taxon>
        <taxon>Cordycipitaceae</taxon>
        <taxon>Akanthomyces</taxon>
    </lineage>
</organism>
<reference evidence="4 5" key="1">
    <citation type="submission" date="2016-03" db="EMBL/GenBank/DDBJ databases">
        <title>Fine-scale spatial genetic structure of a fungal parasite of coffee scale insects.</title>
        <authorList>
            <person name="Jackson D."/>
            <person name="Zemenick K.A."/>
            <person name="Malloure B."/>
            <person name="Quandt C.A."/>
            <person name="James T.Y."/>
        </authorList>
    </citation>
    <scope>NUCLEOTIDE SEQUENCE [LARGE SCALE GENOMIC DNA]</scope>
    <source>
        <strain evidence="4 5">UM487</strain>
    </source>
</reference>
<feature type="signal peptide" evidence="1">
    <location>
        <begin position="1"/>
        <end position="18"/>
    </location>
</feature>
<dbReference type="InterPro" id="IPR055457">
    <property type="entry name" value="OST48_N"/>
</dbReference>
<dbReference type="UniPathway" id="UPA00378"/>
<comment type="pathway">
    <text evidence="1">Protein modification; protein glycosylation.</text>
</comment>
<feature type="chain" id="PRO_5027939143" description="Dolichyl-diphosphooligosaccharide--protein glycosyltransferase subunit WBP1" evidence="1">
    <location>
        <begin position="19"/>
        <end position="159"/>
    </location>
</feature>